<reference evidence="2 3" key="1">
    <citation type="journal article" date="2016" name="Nat. Commun.">
        <title>Extremotolerant tardigrade genome and improved radiotolerance of human cultured cells by tardigrade-unique protein.</title>
        <authorList>
            <person name="Hashimoto T."/>
            <person name="Horikawa D.D."/>
            <person name="Saito Y."/>
            <person name="Kuwahara H."/>
            <person name="Kozuka-Hata H."/>
            <person name="Shin-I T."/>
            <person name="Minakuchi Y."/>
            <person name="Ohishi K."/>
            <person name="Motoyama A."/>
            <person name="Aizu T."/>
            <person name="Enomoto A."/>
            <person name="Kondo K."/>
            <person name="Tanaka S."/>
            <person name="Hara Y."/>
            <person name="Koshikawa S."/>
            <person name="Sagara H."/>
            <person name="Miura T."/>
            <person name="Yokobori S."/>
            <person name="Miyagawa K."/>
            <person name="Suzuki Y."/>
            <person name="Kubo T."/>
            <person name="Oyama M."/>
            <person name="Kohara Y."/>
            <person name="Fujiyama A."/>
            <person name="Arakawa K."/>
            <person name="Katayama T."/>
            <person name="Toyoda A."/>
            <person name="Kunieda T."/>
        </authorList>
    </citation>
    <scope>NUCLEOTIDE SEQUENCE [LARGE SCALE GENOMIC DNA]</scope>
    <source>
        <strain evidence="2 3">YOKOZUNA-1</strain>
    </source>
</reference>
<accession>A0A1D1VKH9</accession>
<sequence length="67" mass="7564">MSPETIASMIFDQTSDVWFYGVLLWEMLSLGQIPYPNVAVAGRVGQFSQWLLAGNRLDKPQFCPENV</sequence>
<dbReference type="PANTHER" id="PTHR24416">
    <property type="entry name" value="TYROSINE-PROTEIN KINASE RECEPTOR"/>
    <property type="match status" value="1"/>
</dbReference>
<dbReference type="Gene3D" id="1.10.510.10">
    <property type="entry name" value="Transferase(Phosphotransferase) domain 1"/>
    <property type="match status" value="1"/>
</dbReference>
<feature type="domain" description="Protein kinase" evidence="1">
    <location>
        <begin position="1"/>
        <end position="67"/>
    </location>
</feature>
<protein>
    <recommendedName>
        <fullName evidence="1">Protein kinase domain-containing protein</fullName>
    </recommendedName>
</protein>
<dbReference type="PANTHER" id="PTHR24416:SF564">
    <property type="entry name" value="MACROPHAGE-STIMULATING PROTEIN RECEPTOR"/>
    <property type="match status" value="1"/>
</dbReference>
<organism evidence="2 3">
    <name type="scientific">Ramazzottius varieornatus</name>
    <name type="common">Water bear</name>
    <name type="synonym">Tardigrade</name>
    <dbReference type="NCBI Taxonomy" id="947166"/>
    <lineage>
        <taxon>Eukaryota</taxon>
        <taxon>Metazoa</taxon>
        <taxon>Ecdysozoa</taxon>
        <taxon>Tardigrada</taxon>
        <taxon>Eutardigrada</taxon>
        <taxon>Parachela</taxon>
        <taxon>Hypsibioidea</taxon>
        <taxon>Ramazzottiidae</taxon>
        <taxon>Ramazzottius</taxon>
    </lineage>
</organism>
<evidence type="ECO:0000313" key="3">
    <source>
        <dbReference type="Proteomes" id="UP000186922"/>
    </source>
</evidence>
<dbReference type="GO" id="GO:0043235">
    <property type="term" value="C:receptor complex"/>
    <property type="evidence" value="ECO:0007669"/>
    <property type="project" value="TreeGrafter"/>
</dbReference>
<dbReference type="STRING" id="947166.A0A1D1VKH9"/>
<dbReference type="SUPFAM" id="SSF56112">
    <property type="entry name" value="Protein kinase-like (PK-like)"/>
    <property type="match status" value="1"/>
</dbReference>
<evidence type="ECO:0000259" key="1">
    <source>
        <dbReference type="PROSITE" id="PS50011"/>
    </source>
</evidence>
<evidence type="ECO:0000313" key="2">
    <source>
        <dbReference type="EMBL" id="GAV00238.1"/>
    </source>
</evidence>
<dbReference type="InterPro" id="IPR050122">
    <property type="entry name" value="RTK"/>
</dbReference>
<dbReference type="GO" id="GO:0004714">
    <property type="term" value="F:transmembrane receptor protein tyrosine kinase activity"/>
    <property type="evidence" value="ECO:0007669"/>
    <property type="project" value="TreeGrafter"/>
</dbReference>
<dbReference type="EMBL" id="BDGG01000006">
    <property type="protein sequence ID" value="GAV00238.1"/>
    <property type="molecule type" value="Genomic_DNA"/>
</dbReference>
<dbReference type="GO" id="GO:0005524">
    <property type="term" value="F:ATP binding"/>
    <property type="evidence" value="ECO:0007669"/>
    <property type="project" value="InterPro"/>
</dbReference>
<dbReference type="Pfam" id="PF07714">
    <property type="entry name" value="PK_Tyr_Ser-Thr"/>
    <property type="match status" value="1"/>
</dbReference>
<dbReference type="OrthoDB" id="535945at2759"/>
<dbReference type="GO" id="GO:0006909">
    <property type="term" value="P:phagocytosis"/>
    <property type="evidence" value="ECO:0007669"/>
    <property type="project" value="TreeGrafter"/>
</dbReference>
<dbReference type="GO" id="GO:0005886">
    <property type="term" value="C:plasma membrane"/>
    <property type="evidence" value="ECO:0007669"/>
    <property type="project" value="TreeGrafter"/>
</dbReference>
<dbReference type="GO" id="GO:0007399">
    <property type="term" value="P:nervous system development"/>
    <property type="evidence" value="ECO:0007669"/>
    <property type="project" value="TreeGrafter"/>
</dbReference>
<proteinExistence type="predicted"/>
<name>A0A1D1VKH9_RAMVA</name>
<comment type="caution">
    <text evidence="2">The sequence shown here is derived from an EMBL/GenBank/DDBJ whole genome shotgun (WGS) entry which is preliminary data.</text>
</comment>
<dbReference type="GO" id="GO:0007169">
    <property type="term" value="P:cell surface receptor protein tyrosine kinase signaling pathway"/>
    <property type="evidence" value="ECO:0007669"/>
    <property type="project" value="TreeGrafter"/>
</dbReference>
<dbReference type="AlphaFoldDB" id="A0A1D1VKH9"/>
<dbReference type="InterPro" id="IPR001245">
    <property type="entry name" value="Ser-Thr/Tyr_kinase_cat_dom"/>
</dbReference>
<dbReference type="GO" id="GO:0016477">
    <property type="term" value="P:cell migration"/>
    <property type="evidence" value="ECO:0007669"/>
    <property type="project" value="TreeGrafter"/>
</dbReference>
<dbReference type="Proteomes" id="UP000186922">
    <property type="component" value="Unassembled WGS sequence"/>
</dbReference>
<dbReference type="InterPro" id="IPR000719">
    <property type="entry name" value="Prot_kinase_dom"/>
</dbReference>
<dbReference type="InterPro" id="IPR011009">
    <property type="entry name" value="Kinase-like_dom_sf"/>
</dbReference>
<keyword evidence="3" id="KW-1185">Reference proteome</keyword>
<gene>
    <name evidence="2" type="primary">RvY_11120-1</name>
    <name evidence="2" type="synonym">RvY_11120.1</name>
    <name evidence="2" type="ORF">RvY_11120</name>
</gene>
<dbReference type="PROSITE" id="PS50011">
    <property type="entry name" value="PROTEIN_KINASE_DOM"/>
    <property type="match status" value="1"/>
</dbReference>